<dbReference type="GO" id="GO:0004519">
    <property type="term" value="F:endonuclease activity"/>
    <property type="evidence" value="ECO:0007669"/>
    <property type="project" value="InterPro"/>
</dbReference>
<accession>A0A9W6L6Y0</accession>
<evidence type="ECO:0000313" key="3">
    <source>
        <dbReference type="EMBL" id="GLL13369.1"/>
    </source>
</evidence>
<dbReference type="CDD" id="cd00085">
    <property type="entry name" value="HNHc"/>
    <property type="match status" value="1"/>
</dbReference>
<reference evidence="3" key="2">
    <citation type="submission" date="2023-01" db="EMBL/GenBank/DDBJ databases">
        <authorList>
            <person name="Sun Q."/>
            <person name="Evtushenko L."/>
        </authorList>
    </citation>
    <scope>NUCLEOTIDE SEQUENCE</scope>
    <source>
        <strain evidence="3">VKM Ac-1069</strain>
    </source>
</reference>
<dbReference type="EMBL" id="BSFQ01000021">
    <property type="protein sequence ID" value="GLL13369.1"/>
    <property type="molecule type" value="Genomic_DNA"/>
</dbReference>
<dbReference type="PANTHER" id="PTHR33877">
    <property type="entry name" value="SLL1193 PROTEIN"/>
    <property type="match status" value="1"/>
</dbReference>
<dbReference type="Proteomes" id="UP001143463">
    <property type="component" value="Unassembled WGS sequence"/>
</dbReference>
<dbReference type="GO" id="GO:0008270">
    <property type="term" value="F:zinc ion binding"/>
    <property type="evidence" value="ECO:0007669"/>
    <property type="project" value="InterPro"/>
</dbReference>
<dbReference type="Gene3D" id="1.10.30.50">
    <property type="match status" value="1"/>
</dbReference>
<dbReference type="RefSeq" id="WP_051737814.1">
    <property type="nucleotide sequence ID" value="NZ_BAAAUZ010000003.1"/>
</dbReference>
<evidence type="ECO:0000313" key="4">
    <source>
        <dbReference type="Proteomes" id="UP001143463"/>
    </source>
</evidence>
<dbReference type="Pfam" id="PF01844">
    <property type="entry name" value="HNH"/>
    <property type="match status" value="1"/>
</dbReference>
<comment type="caution">
    <text evidence="3">The sequence shown here is derived from an EMBL/GenBank/DDBJ whole genome shotgun (WGS) entry which is preliminary data.</text>
</comment>
<name>A0A9W6L6Y0_9PSEU</name>
<dbReference type="SMART" id="SM00507">
    <property type="entry name" value="HNHc"/>
    <property type="match status" value="1"/>
</dbReference>
<protein>
    <recommendedName>
        <fullName evidence="2">HNH nuclease domain-containing protein</fullName>
    </recommendedName>
</protein>
<dbReference type="PANTHER" id="PTHR33877:SF2">
    <property type="entry name" value="OS07G0170200 PROTEIN"/>
    <property type="match status" value="1"/>
</dbReference>
<reference evidence="3" key="1">
    <citation type="journal article" date="2014" name="Int. J. Syst. Evol. Microbiol.">
        <title>Complete genome sequence of Corynebacterium casei LMG S-19264T (=DSM 44701T), isolated from a smear-ripened cheese.</title>
        <authorList>
            <consortium name="US DOE Joint Genome Institute (JGI-PGF)"/>
            <person name="Walter F."/>
            <person name="Albersmeier A."/>
            <person name="Kalinowski J."/>
            <person name="Ruckert C."/>
        </authorList>
    </citation>
    <scope>NUCLEOTIDE SEQUENCE</scope>
    <source>
        <strain evidence="3">VKM Ac-1069</strain>
    </source>
</reference>
<evidence type="ECO:0000259" key="2">
    <source>
        <dbReference type="SMART" id="SM00507"/>
    </source>
</evidence>
<evidence type="ECO:0000256" key="1">
    <source>
        <dbReference type="SAM" id="MobiDB-lite"/>
    </source>
</evidence>
<dbReference type="AlphaFoldDB" id="A0A9W6L6Y0"/>
<proteinExistence type="predicted"/>
<dbReference type="InterPro" id="IPR003615">
    <property type="entry name" value="HNH_nuc"/>
</dbReference>
<feature type="region of interest" description="Disordered" evidence="1">
    <location>
        <begin position="1"/>
        <end position="20"/>
    </location>
</feature>
<dbReference type="InterPro" id="IPR052892">
    <property type="entry name" value="NA-targeting_endonuclease"/>
</dbReference>
<feature type="domain" description="HNH nuclease" evidence="2">
    <location>
        <begin position="31"/>
        <end position="80"/>
    </location>
</feature>
<keyword evidence="4" id="KW-1185">Reference proteome</keyword>
<gene>
    <name evidence="3" type="ORF">GCM10017577_45120</name>
</gene>
<dbReference type="InterPro" id="IPR002711">
    <property type="entry name" value="HNH"/>
</dbReference>
<dbReference type="GO" id="GO:0003676">
    <property type="term" value="F:nucleic acid binding"/>
    <property type="evidence" value="ECO:0007669"/>
    <property type="project" value="InterPro"/>
</dbReference>
<feature type="region of interest" description="Disordered" evidence="1">
    <location>
        <begin position="82"/>
        <end position="103"/>
    </location>
</feature>
<organism evidence="3 4">
    <name type="scientific">Pseudonocardia halophobica</name>
    <dbReference type="NCBI Taxonomy" id="29401"/>
    <lineage>
        <taxon>Bacteria</taxon>
        <taxon>Bacillati</taxon>
        <taxon>Actinomycetota</taxon>
        <taxon>Actinomycetes</taxon>
        <taxon>Pseudonocardiales</taxon>
        <taxon>Pseudonocardiaceae</taxon>
        <taxon>Pseudonocardia</taxon>
    </lineage>
</organism>
<sequence length="131" mass="14408">MGTSRGPRGPYKGKSSYSATTARGYGADWQKIRKFVLERDGHRCGYCGQPANTVDHIVPKVRGGTDDPQNLRAACDHCNYSKADRAAPASRPSTTRPAGQPRLAGWYTPHGLRVSRKWADDVQWYDGDEAA</sequence>